<keyword evidence="3" id="KW-1185">Reference proteome</keyword>
<dbReference type="Proteomes" id="UP000230423">
    <property type="component" value="Unassembled WGS sequence"/>
</dbReference>
<evidence type="ECO:0000313" key="2">
    <source>
        <dbReference type="EMBL" id="PIO60956.1"/>
    </source>
</evidence>
<dbReference type="PANTHER" id="PTHR46163:SF12">
    <property type="entry name" value="PROTEIN-TYROSINE PHOSPHATASE"/>
    <property type="match status" value="1"/>
</dbReference>
<sequence length="81" mass="9245">MEKTCKEFWFMCMQDHVEFIVMLCNFVEKGAKKCFEYFPTSGTMTFGDITVAYAGSAMMRFTCATTAQVRITTLIVERGGR</sequence>
<dbReference type="EMBL" id="KZ354482">
    <property type="protein sequence ID" value="PIO60956.1"/>
    <property type="molecule type" value="Genomic_DNA"/>
</dbReference>
<evidence type="ECO:0000313" key="3">
    <source>
        <dbReference type="Proteomes" id="UP000230423"/>
    </source>
</evidence>
<dbReference type="InterPro" id="IPR052782">
    <property type="entry name" value="Oocyte-zygote_transition_reg"/>
</dbReference>
<dbReference type="Gene3D" id="3.90.190.10">
    <property type="entry name" value="Protein tyrosine phosphatase superfamily"/>
    <property type="match status" value="1"/>
</dbReference>
<dbReference type="OrthoDB" id="10253954at2759"/>
<organism evidence="2 3">
    <name type="scientific">Teladorsagia circumcincta</name>
    <name type="common">Brown stomach worm</name>
    <name type="synonym">Ostertagia circumcincta</name>
    <dbReference type="NCBI Taxonomy" id="45464"/>
    <lineage>
        <taxon>Eukaryota</taxon>
        <taxon>Metazoa</taxon>
        <taxon>Ecdysozoa</taxon>
        <taxon>Nematoda</taxon>
        <taxon>Chromadorea</taxon>
        <taxon>Rhabditida</taxon>
        <taxon>Rhabditina</taxon>
        <taxon>Rhabditomorpha</taxon>
        <taxon>Strongyloidea</taxon>
        <taxon>Trichostrongylidae</taxon>
        <taxon>Teladorsagia</taxon>
    </lineage>
</organism>
<dbReference type="SUPFAM" id="SSF52799">
    <property type="entry name" value="(Phosphotyrosine protein) phosphatases II"/>
    <property type="match status" value="1"/>
</dbReference>
<reference evidence="2 3" key="1">
    <citation type="submission" date="2015-09" db="EMBL/GenBank/DDBJ databases">
        <title>Draft genome of the parasitic nematode Teladorsagia circumcincta isolate WARC Sus (inbred).</title>
        <authorList>
            <person name="Mitreva M."/>
        </authorList>
    </citation>
    <scope>NUCLEOTIDE SEQUENCE [LARGE SCALE GENOMIC DNA]</scope>
    <source>
        <strain evidence="2 3">S</strain>
    </source>
</reference>
<dbReference type="InterPro" id="IPR029021">
    <property type="entry name" value="Prot-tyrosine_phosphatase-like"/>
</dbReference>
<protein>
    <recommendedName>
        <fullName evidence="1">Tyrosine-protein phosphatase domain-containing protein</fullName>
    </recommendedName>
</protein>
<dbReference type="GO" id="GO:0004725">
    <property type="term" value="F:protein tyrosine phosphatase activity"/>
    <property type="evidence" value="ECO:0007669"/>
    <property type="project" value="InterPro"/>
</dbReference>
<dbReference type="PROSITE" id="PS50055">
    <property type="entry name" value="TYR_PHOSPHATASE_PTP"/>
    <property type="match status" value="1"/>
</dbReference>
<feature type="domain" description="Tyrosine-protein phosphatase" evidence="1">
    <location>
        <begin position="1"/>
        <end position="81"/>
    </location>
</feature>
<dbReference type="AlphaFoldDB" id="A0A2G9TSH0"/>
<evidence type="ECO:0000259" key="1">
    <source>
        <dbReference type="PROSITE" id="PS50055"/>
    </source>
</evidence>
<dbReference type="Pfam" id="PF00102">
    <property type="entry name" value="Y_phosphatase"/>
    <property type="match status" value="1"/>
</dbReference>
<feature type="non-terminal residue" evidence="2">
    <location>
        <position position="81"/>
    </location>
</feature>
<dbReference type="PANTHER" id="PTHR46163">
    <property type="entry name" value="TYROSINE-PROTEIN PHOSPHATASE-RELATED"/>
    <property type="match status" value="1"/>
</dbReference>
<name>A0A2G9TSH0_TELCI</name>
<accession>A0A2G9TSH0</accession>
<dbReference type="InterPro" id="IPR000242">
    <property type="entry name" value="PTP_cat"/>
</dbReference>
<gene>
    <name evidence="2" type="ORF">TELCIR_17536</name>
</gene>
<proteinExistence type="predicted"/>